<evidence type="ECO:0000313" key="6">
    <source>
        <dbReference type="EMBL" id="GEU54825.1"/>
    </source>
</evidence>
<evidence type="ECO:0000256" key="1">
    <source>
        <dbReference type="ARBA" id="ARBA00022723"/>
    </source>
</evidence>
<organism evidence="6">
    <name type="scientific">Tanacetum cinerariifolium</name>
    <name type="common">Dalmatian daisy</name>
    <name type="synonym">Chrysanthemum cinerariifolium</name>
    <dbReference type="NCBI Taxonomy" id="118510"/>
    <lineage>
        <taxon>Eukaryota</taxon>
        <taxon>Viridiplantae</taxon>
        <taxon>Streptophyta</taxon>
        <taxon>Embryophyta</taxon>
        <taxon>Tracheophyta</taxon>
        <taxon>Spermatophyta</taxon>
        <taxon>Magnoliopsida</taxon>
        <taxon>eudicotyledons</taxon>
        <taxon>Gunneridae</taxon>
        <taxon>Pentapetalae</taxon>
        <taxon>asterids</taxon>
        <taxon>campanulids</taxon>
        <taxon>Asterales</taxon>
        <taxon>Asteraceae</taxon>
        <taxon>Asteroideae</taxon>
        <taxon>Anthemideae</taxon>
        <taxon>Anthemidinae</taxon>
        <taxon>Tanacetum</taxon>
    </lineage>
</organism>
<dbReference type="GO" id="GO:0005509">
    <property type="term" value="F:calcium ion binding"/>
    <property type="evidence" value="ECO:0007669"/>
    <property type="project" value="InterPro"/>
</dbReference>
<feature type="domain" description="EF-hand" evidence="5">
    <location>
        <begin position="427"/>
        <end position="462"/>
    </location>
</feature>
<feature type="region of interest" description="Disordered" evidence="4">
    <location>
        <begin position="279"/>
        <end position="421"/>
    </location>
</feature>
<proteinExistence type="predicted"/>
<accession>A0A699GLL7</accession>
<dbReference type="InterPro" id="IPR018247">
    <property type="entry name" value="EF_Hand_1_Ca_BS"/>
</dbReference>
<feature type="compositionally biased region" description="Low complexity" evidence="4">
    <location>
        <begin position="366"/>
        <end position="380"/>
    </location>
</feature>
<dbReference type="PROSITE" id="PS50222">
    <property type="entry name" value="EF_HAND_2"/>
    <property type="match status" value="5"/>
</dbReference>
<dbReference type="AlphaFoldDB" id="A0A699GLL7"/>
<dbReference type="Pfam" id="PF13499">
    <property type="entry name" value="EF-hand_7"/>
    <property type="match status" value="2"/>
</dbReference>
<dbReference type="SMART" id="SM00054">
    <property type="entry name" value="EFh"/>
    <property type="match status" value="5"/>
</dbReference>
<reference evidence="6" key="1">
    <citation type="journal article" date="2019" name="Sci. Rep.">
        <title>Draft genome of Tanacetum cinerariifolium, the natural source of mosquito coil.</title>
        <authorList>
            <person name="Yamashiro T."/>
            <person name="Shiraishi A."/>
            <person name="Satake H."/>
            <person name="Nakayama K."/>
        </authorList>
    </citation>
    <scope>NUCLEOTIDE SEQUENCE</scope>
</reference>
<keyword evidence="3" id="KW-0106">Calcium</keyword>
<feature type="compositionally biased region" description="Gly residues" evidence="4">
    <location>
        <begin position="381"/>
        <end position="398"/>
    </location>
</feature>
<name>A0A699GLL7_TANCI</name>
<dbReference type="InterPro" id="IPR039647">
    <property type="entry name" value="EF_hand_pair_protein_CML-like"/>
</dbReference>
<dbReference type="PROSITE" id="PS00018">
    <property type="entry name" value="EF_HAND_1"/>
    <property type="match status" value="5"/>
</dbReference>
<feature type="compositionally biased region" description="Gly residues" evidence="4">
    <location>
        <begin position="339"/>
        <end position="352"/>
    </location>
</feature>
<dbReference type="PANTHER" id="PTHR10891">
    <property type="entry name" value="EF-HAND CALCIUM-BINDING DOMAIN CONTAINING PROTEIN"/>
    <property type="match status" value="1"/>
</dbReference>
<protein>
    <submittedName>
        <fullName evidence="6">Probable calcium-binding protein CML44</fullName>
    </submittedName>
</protein>
<feature type="compositionally biased region" description="Basic and acidic residues" evidence="4">
    <location>
        <begin position="310"/>
        <end position="321"/>
    </location>
</feature>
<feature type="domain" description="EF-hand" evidence="5">
    <location>
        <begin position="539"/>
        <end position="569"/>
    </location>
</feature>
<evidence type="ECO:0000256" key="4">
    <source>
        <dbReference type="SAM" id="MobiDB-lite"/>
    </source>
</evidence>
<dbReference type="CDD" id="cd00051">
    <property type="entry name" value="EFh"/>
    <property type="match status" value="2"/>
</dbReference>
<evidence type="ECO:0000256" key="3">
    <source>
        <dbReference type="ARBA" id="ARBA00022837"/>
    </source>
</evidence>
<dbReference type="InterPro" id="IPR011992">
    <property type="entry name" value="EF-hand-dom_pair"/>
</dbReference>
<dbReference type="FunFam" id="1.10.238.10:FF:000003">
    <property type="entry name" value="Calmodulin A"/>
    <property type="match status" value="1"/>
</dbReference>
<dbReference type="Gene3D" id="1.10.238.10">
    <property type="entry name" value="EF-hand"/>
    <property type="match status" value="2"/>
</dbReference>
<evidence type="ECO:0000256" key="2">
    <source>
        <dbReference type="ARBA" id="ARBA00022737"/>
    </source>
</evidence>
<keyword evidence="2" id="KW-0677">Repeat</keyword>
<feature type="domain" description="EF-hand" evidence="5">
    <location>
        <begin position="43"/>
        <end position="78"/>
    </location>
</feature>
<dbReference type="InterPro" id="IPR002048">
    <property type="entry name" value="EF_hand_dom"/>
</dbReference>
<sequence length="569" mass="63837">MKVSSSVDDLQYLTGKTNLNFTDFLEFYDTITQEEKVVACDAEKDSDLFKAFEMFDKNRDGLICNEELMEALLKLGLWDDKSNMDVESMIKAYDANCDGFLDFHELIPETDLHCFDVHNDGYFSYLPLTYVDGVILEMAVRRMPYEEFFGYCNEFSMDEMVDWAKMEVENLEDVETSTRNIDKGIDATDCVEARTSTTDNGKEKVSEDATEVVETSSSIVEINSETKYDSDDECDYQAPKSYVPTWFETDMYFVTYHKYVKPVPVMNFWPDQSMYSIVLPPKPTKMPSKPRKKRLRSVEPVVEQTTKPKVVVDRPRNKQSVDDLEDVDVVQRGPARDQGAGGSRGGSRGSRGGASVSRGVGGGSRDGSVVSVRAIGSTGRRVGGSGGANGSRGRGASGSGDASGSRGRGVGGSKRKYVPTAETKKKTSYNDLYRLFKKLDQNGDGLVSPHELQWLLDTMKVSSSVDELQYLTGKTNLNFTDFLEFYGTITQEEKVVACDVEKDSDLFKAFEMFDKNRDGFICNEELMEALSRLGLWDDKSNMDVESMIKAYDANCDGFLDFHEFKKMMA</sequence>
<feature type="domain" description="EF-hand" evidence="5">
    <location>
        <begin position="501"/>
        <end position="536"/>
    </location>
</feature>
<gene>
    <name evidence="6" type="ORF">Tci_026803</name>
</gene>
<keyword evidence="1" id="KW-0479">Metal-binding</keyword>
<comment type="caution">
    <text evidence="6">The sequence shown here is derived from an EMBL/GenBank/DDBJ whole genome shotgun (WGS) entry which is preliminary data.</text>
</comment>
<dbReference type="SUPFAM" id="SSF47473">
    <property type="entry name" value="EF-hand"/>
    <property type="match status" value="2"/>
</dbReference>
<evidence type="ECO:0000259" key="5">
    <source>
        <dbReference type="PROSITE" id="PS50222"/>
    </source>
</evidence>
<feature type="domain" description="EF-hand" evidence="5">
    <location>
        <begin position="81"/>
        <end position="116"/>
    </location>
</feature>
<dbReference type="Pfam" id="PF13202">
    <property type="entry name" value="EF-hand_5"/>
    <property type="match status" value="1"/>
</dbReference>
<dbReference type="EMBL" id="BKCJ010003395">
    <property type="protein sequence ID" value="GEU54825.1"/>
    <property type="molecule type" value="Genomic_DNA"/>
</dbReference>